<proteinExistence type="predicted"/>
<evidence type="ECO:0000256" key="2">
    <source>
        <dbReference type="SAM" id="Phobius"/>
    </source>
</evidence>
<feature type="compositionally biased region" description="Gly residues" evidence="1">
    <location>
        <begin position="1"/>
        <end position="10"/>
    </location>
</feature>
<dbReference type="EMBL" id="BMQJ01000002">
    <property type="protein sequence ID" value="GGP86367.1"/>
    <property type="molecule type" value="Genomic_DNA"/>
</dbReference>
<keyword evidence="2" id="KW-0812">Transmembrane</keyword>
<feature type="transmembrane region" description="Helical" evidence="2">
    <location>
        <begin position="71"/>
        <end position="91"/>
    </location>
</feature>
<protein>
    <recommendedName>
        <fullName evidence="5">Integral membrane protein</fullName>
    </recommendedName>
</protein>
<name>A0ABQ2QNH4_9ACTN</name>
<keyword evidence="2" id="KW-1133">Transmembrane helix</keyword>
<evidence type="ECO:0008006" key="5">
    <source>
        <dbReference type="Google" id="ProtNLM"/>
    </source>
</evidence>
<organism evidence="3 4">
    <name type="scientific">Streptosporangium pseudovulgare</name>
    <dbReference type="NCBI Taxonomy" id="35765"/>
    <lineage>
        <taxon>Bacteria</taxon>
        <taxon>Bacillati</taxon>
        <taxon>Actinomycetota</taxon>
        <taxon>Actinomycetes</taxon>
        <taxon>Streptosporangiales</taxon>
        <taxon>Streptosporangiaceae</taxon>
        <taxon>Streptosporangium</taxon>
    </lineage>
</organism>
<comment type="caution">
    <text evidence="3">The sequence shown here is derived from an EMBL/GenBank/DDBJ whole genome shotgun (WGS) entry which is preliminary data.</text>
</comment>
<evidence type="ECO:0000313" key="4">
    <source>
        <dbReference type="Proteomes" id="UP000611554"/>
    </source>
</evidence>
<feature type="transmembrane region" description="Helical" evidence="2">
    <location>
        <begin position="98"/>
        <end position="118"/>
    </location>
</feature>
<accession>A0ABQ2QNH4</accession>
<keyword evidence="2" id="KW-0472">Membrane</keyword>
<evidence type="ECO:0000313" key="3">
    <source>
        <dbReference type="EMBL" id="GGP86367.1"/>
    </source>
</evidence>
<gene>
    <name evidence="3" type="ORF">GCM10010140_14830</name>
</gene>
<feature type="transmembrane region" description="Helical" evidence="2">
    <location>
        <begin position="130"/>
        <end position="153"/>
    </location>
</feature>
<dbReference type="Proteomes" id="UP000611554">
    <property type="component" value="Unassembled WGS sequence"/>
</dbReference>
<evidence type="ECO:0000256" key="1">
    <source>
        <dbReference type="SAM" id="MobiDB-lite"/>
    </source>
</evidence>
<reference evidence="4" key="1">
    <citation type="journal article" date="2019" name="Int. J. Syst. Evol. Microbiol.">
        <title>The Global Catalogue of Microorganisms (GCM) 10K type strain sequencing project: providing services to taxonomists for standard genome sequencing and annotation.</title>
        <authorList>
            <consortium name="The Broad Institute Genomics Platform"/>
            <consortium name="The Broad Institute Genome Sequencing Center for Infectious Disease"/>
            <person name="Wu L."/>
            <person name="Ma J."/>
        </authorList>
    </citation>
    <scope>NUCLEOTIDE SEQUENCE [LARGE SCALE GENOMIC DNA]</scope>
    <source>
        <strain evidence="4">JCM 3115</strain>
    </source>
</reference>
<keyword evidence="4" id="KW-1185">Reference proteome</keyword>
<feature type="region of interest" description="Disordered" evidence="1">
    <location>
        <begin position="1"/>
        <end position="37"/>
    </location>
</feature>
<sequence>MSGAAAGGAPEGEEPVTGRGGHDRDGGRRGGGEPAIGSGPGRALVAAYGLFTLAAGARAAVQIATRFSEAPLAYALSAFAAAVYLVLTVALARGNRRLALTACCVELAGVLVVGTLSMADPAAFPSATVWSGYGSGYVFIPLVLPFVGLYWLLRRR</sequence>
<feature type="compositionally biased region" description="Basic and acidic residues" evidence="1">
    <location>
        <begin position="20"/>
        <end position="31"/>
    </location>
</feature>